<feature type="non-terminal residue" evidence="1">
    <location>
        <position position="1"/>
    </location>
</feature>
<organism evidence="1 2">
    <name type="scientific">Dillenia turbinata</name>
    <dbReference type="NCBI Taxonomy" id="194707"/>
    <lineage>
        <taxon>Eukaryota</taxon>
        <taxon>Viridiplantae</taxon>
        <taxon>Streptophyta</taxon>
        <taxon>Embryophyta</taxon>
        <taxon>Tracheophyta</taxon>
        <taxon>Spermatophyta</taxon>
        <taxon>Magnoliopsida</taxon>
        <taxon>eudicotyledons</taxon>
        <taxon>Gunneridae</taxon>
        <taxon>Pentapetalae</taxon>
        <taxon>Dilleniales</taxon>
        <taxon>Dilleniaceae</taxon>
        <taxon>Dillenia</taxon>
    </lineage>
</organism>
<sequence>GIGGLLFYYDIGVIARALLYIRDDFESVDKNTVLQVSLSIFWLQIRKPKASPNKHRTKTRA</sequence>
<dbReference type="Proteomes" id="UP001370490">
    <property type="component" value="Unassembled WGS sequence"/>
</dbReference>
<keyword evidence="2" id="KW-1185">Reference proteome</keyword>
<gene>
    <name evidence="1" type="ORF">RJ641_001799</name>
</gene>
<proteinExistence type="predicted"/>
<evidence type="ECO:0000313" key="2">
    <source>
        <dbReference type="Proteomes" id="UP001370490"/>
    </source>
</evidence>
<reference evidence="1 2" key="1">
    <citation type="submission" date="2023-12" db="EMBL/GenBank/DDBJ databases">
        <title>A high-quality genome assembly for Dillenia turbinata (Dilleniales).</title>
        <authorList>
            <person name="Chanderbali A."/>
        </authorList>
    </citation>
    <scope>NUCLEOTIDE SEQUENCE [LARGE SCALE GENOMIC DNA]</scope>
    <source>
        <strain evidence="1">LSX21</strain>
        <tissue evidence="1">Leaf</tissue>
    </source>
</reference>
<dbReference type="AlphaFoldDB" id="A0AAN8ZEV3"/>
<evidence type="ECO:0000313" key="1">
    <source>
        <dbReference type="EMBL" id="KAK6932175.1"/>
    </source>
</evidence>
<comment type="caution">
    <text evidence="1">The sequence shown here is derived from an EMBL/GenBank/DDBJ whole genome shotgun (WGS) entry which is preliminary data.</text>
</comment>
<accession>A0AAN8ZEV3</accession>
<protein>
    <submittedName>
        <fullName evidence="1">Uncharacterized protein</fullName>
    </submittedName>
</protein>
<dbReference type="EMBL" id="JBAMMX010000010">
    <property type="protein sequence ID" value="KAK6932175.1"/>
    <property type="molecule type" value="Genomic_DNA"/>
</dbReference>
<name>A0AAN8ZEV3_9MAGN</name>